<dbReference type="InterPro" id="IPR023393">
    <property type="entry name" value="START-like_dom_sf"/>
</dbReference>
<dbReference type="Gene3D" id="3.30.530.20">
    <property type="match status" value="1"/>
</dbReference>
<reference evidence="1 2" key="1">
    <citation type="submission" date="2017-06" db="EMBL/GenBank/DDBJ databases">
        <authorList>
            <person name="Kim H.J."/>
            <person name="Triplett B.A."/>
        </authorList>
    </citation>
    <scope>NUCLEOTIDE SEQUENCE [LARGE SCALE GENOMIC DNA]</scope>
    <source>
        <strain evidence="1 2">DSM 14713</strain>
    </source>
</reference>
<keyword evidence="2" id="KW-1185">Reference proteome</keyword>
<evidence type="ECO:0008006" key="3">
    <source>
        <dbReference type="Google" id="ProtNLM"/>
    </source>
</evidence>
<dbReference type="Proteomes" id="UP000217289">
    <property type="component" value="Chromosome"/>
</dbReference>
<dbReference type="InterPro" id="IPR019587">
    <property type="entry name" value="Polyketide_cyclase/dehydratase"/>
</dbReference>
<sequence length="172" mass="19078">MFAASMTDTSIDLSLLPLRTAAPDAQVRHFTEILPTALAPDVLWAEFTRALKDSRNAVLWANNVSFVRALNEPIGEGTVLVENVQPTGAPLHYRLMEFSPPRRLRYASLQGHHLAGGATVSVEHADGKTTLRWQGEYYGTEAQLNGLDRFRAAFFSSLAQQLRQLRQLEAST</sequence>
<accession>A0A250I8Z5</accession>
<dbReference type="EMBL" id="CP022163">
    <property type="protein sequence ID" value="ATB27607.1"/>
    <property type="molecule type" value="Genomic_DNA"/>
</dbReference>
<dbReference type="Pfam" id="PF10604">
    <property type="entry name" value="Polyketide_cyc2"/>
    <property type="match status" value="1"/>
</dbReference>
<dbReference type="SUPFAM" id="SSF55961">
    <property type="entry name" value="Bet v1-like"/>
    <property type="match status" value="1"/>
</dbReference>
<evidence type="ECO:0000313" key="2">
    <source>
        <dbReference type="Proteomes" id="UP000217289"/>
    </source>
</evidence>
<dbReference type="KEGG" id="mbd:MEBOL_001051"/>
<organism evidence="1 2">
    <name type="scientific">Melittangium boletus DSM 14713</name>
    <dbReference type="NCBI Taxonomy" id="1294270"/>
    <lineage>
        <taxon>Bacteria</taxon>
        <taxon>Pseudomonadati</taxon>
        <taxon>Myxococcota</taxon>
        <taxon>Myxococcia</taxon>
        <taxon>Myxococcales</taxon>
        <taxon>Cystobacterineae</taxon>
        <taxon>Archangiaceae</taxon>
        <taxon>Melittangium</taxon>
    </lineage>
</organism>
<evidence type="ECO:0000313" key="1">
    <source>
        <dbReference type="EMBL" id="ATB27607.1"/>
    </source>
</evidence>
<dbReference type="AlphaFoldDB" id="A0A250I8Z5"/>
<gene>
    <name evidence="1" type="ORF">MEBOL_001051</name>
</gene>
<proteinExistence type="predicted"/>
<protein>
    <recommendedName>
        <fullName evidence="3">Polyketide cyclase</fullName>
    </recommendedName>
</protein>
<name>A0A250I8Z5_9BACT</name>